<dbReference type="InterPro" id="IPR039420">
    <property type="entry name" value="WalR-like"/>
</dbReference>
<keyword evidence="4 7" id="KW-0238">DNA-binding</keyword>
<dbReference type="GO" id="GO:0006355">
    <property type="term" value="P:regulation of DNA-templated transcription"/>
    <property type="evidence" value="ECO:0007669"/>
    <property type="project" value="InterPro"/>
</dbReference>
<dbReference type="Gene3D" id="6.10.250.690">
    <property type="match status" value="1"/>
</dbReference>
<evidence type="ECO:0000256" key="3">
    <source>
        <dbReference type="ARBA" id="ARBA00023015"/>
    </source>
</evidence>
<reference evidence="10 11" key="1">
    <citation type="submission" date="2016-10" db="EMBL/GenBank/DDBJ databases">
        <authorList>
            <person name="de Groot N.N."/>
        </authorList>
    </citation>
    <scope>NUCLEOTIDE SEQUENCE [LARGE SCALE GENOMIC DNA]</scope>
    <source>
        <strain evidence="10 11">DSM 15893</strain>
    </source>
</reference>
<dbReference type="SMART" id="SM00862">
    <property type="entry name" value="Trans_reg_C"/>
    <property type="match status" value="1"/>
</dbReference>
<evidence type="ECO:0000256" key="2">
    <source>
        <dbReference type="ARBA" id="ARBA00023012"/>
    </source>
</evidence>
<dbReference type="RefSeq" id="WP_017012423.1">
    <property type="nucleotide sequence ID" value="NZ_FOWR01000006.1"/>
</dbReference>
<protein>
    <submittedName>
        <fullName evidence="10">Two-component system, OmpR family, response regulator TctD</fullName>
    </submittedName>
</protein>
<dbReference type="OrthoDB" id="4127888at2"/>
<dbReference type="InterPro" id="IPR011006">
    <property type="entry name" value="CheY-like_superfamily"/>
</dbReference>
<sequence>MRVLIVEDDRLISEALEQRFSKQGHAVDCAYDGDVAYAMVNQTEFDLIILDLNLPHKSGEQITKKIRRASDCPILILTARTEVQDRISLLDLGADDYITKPFDLGELEARCRAIVRRRQGSDQNNLQFGDIEFDPASCKVFVKGHEVILKQRELRLLEIFLGHTNRVMSKEELIDHLYGFDDTPNLNAIETYVGRLRKALAGSDVEIKTLRGLGYVIDKTA</sequence>
<dbReference type="PROSITE" id="PS51755">
    <property type="entry name" value="OMPR_PHOB"/>
    <property type="match status" value="1"/>
</dbReference>
<dbReference type="SUPFAM" id="SSF52172">
    <property type="entry name" value="CheY-like"/>
    <property type="match status" value="1"/>
</dbReference>
<dbReference type="GO" id="GO:0032993">
    <property type="term" value="C:protein-DNA complex"/>
    <property type="evidence" value="ECO:0007669"/>
    <property type="project" value="TreeGrafter"/>
</dbReference>
<dbReference type="AlphaFoldDB" id="A0A1I5LQH7"/>
<organism evidence="10 11">
    <name type="scientific">Enterovibrio norvegicus DSM 15893</name>
    <dbReference type="NCBI Taxonomy" id="1121869"/>
    <lineage>
        <taxon>Bacteria</taxon>
        <taxon>Pseudomonadati</taxon>
        <taxon>Pseudomonadota</taxon>
        <taxon>Gammaproteobacteria</taxon>
        <taxon>Vibrionales</taxon>
        <taxon>Vibrionaceae</taxon>
        <taxon>Enterovibrio</taxon>
    </lineage>
</organism>
<evidence type="ECO:0000256" key="5">
    <source>
        <dbReference type="ARBA" id="ARBA00023163"/>
    </source>
</evidence>
<dbReference type="STRING" id="1121869.SAMN03084138_01023"/>
<dbReference type="Pfam" id="PF00486">
    <property type="entry name" value="Trans_reg_C"/>
    <property type="match status" value="1"/>
</dbReference>
<dbReference type="GeneID" id="35872236"/>
<dbReference type="InterPro" id="IPR001867">
    <property type="entry name" value="OmpR/PhoB-type_DNA-bd"/>
</dbReference>
<dbReference type="EMBL" id="FOWR01000006">
    <property type="protein sequence ID" value="SFO99568.1"/>
    <property type="molecule type" value="Genomic_DNA"/>
</dbReference>
<dbReference type="Gene3D" id="1.10.10.10">
    <property type="entry name" value="Winged helix-like DNA-binding domain superfamily/Winged helix DNA-binding domain"/>
    <property type="match status" value="1"/>
</dbReference>
<name>A0A1I5LQH7_9GAMM</name>
<dbReference type="CDD" id="cd00383">
    <property type="entry name" value="trans_reg_C"/>
    <property type="match status" value="1"/>
</dbReference>
<dbReference type="GO" id="GO:0000976">
    <property type="term" value="F:transcription cis-regulatory region binding"/>
    <property type="evidence" value="ECO:0007669"/>
    <property type="project" value="TreeGrafter"/>
</dbReference>
<feature type="domain" description="Response regulatory" evidence="8">
    <location>
        <begin position="2"/>
        <end position="115"/>
    </location>
</feature>
<feature type="modified residue" description="4-aspartylphosphate" evidence="6">
    <location>
        <position position="51"/>
    </location>
</feature>
<evidence type="ECO:0000256" key="7">
    <source>
        <dbReference type="PROSITE-ProRule" id="PRU01091"/>
    </source>
</evidence>
<dbReference type="GO" id="GO:0000156">
    <property type="term" value="F:phosphorelay response regulator activity"/>
    <property type="evidence" value="ECO:0007669"/>
    <property type="project" value="TreeGrafter"/>
</dbReference>
<keyword evidence="3" id="KW-0805">Transcription regulation</keyword>
<dbReference type="GO" id="GO:0005829">
    <property type="term" value="C:cytosol"/>
    <property type="evidence" value="ECO:0007669"/>
    <property type="project" value="TreeGrafter"/>
</dbReference>
<evidence type="ECO:0000313" key="11">
    <source>
        <dbReference type="Proteomes" id="UP000182692"/>
    </source>
</evidence>
<evidence type="ECO:0000259" key="8">
    <source>
        <dbReference type="PROSITE" id="PS50110"/>
    </source>
</evidence>
<dbReference type="PANTHER" id="PTHR48111:SF1">
    <property type="entry name" value="TWO-COMPONENT RESPONSE REGULATOR ORR33"/>
    <property type="match status" value="1"/>
</dbReference>
<evidence type="ECO:0000256" key="1">
    <source>
        <dbReference type="ARBA" id="ARBA00022553"/>
    </source>
</evidence>
<dbReference type="FunFam" id="3.40.50.2300:FF:000002">
    <property type="entry name" value="DNA-binding response regulator PhoP"/>
    <property type="match status" value="1"/>
</dbReference>
<dbReference type="PANTHER" id="PTHR48111">
    <property type="entry name" value="REGULATOR OF RPOS"/>
    <property type="match status" value="1"/>
</dbReference>
<dbReference type="Gene3D" id="3.40.50.2300">
    <property type="match status" value="1"/>
</dbReference>
<accession>A0A1I5LQH7</accession>
<keyword evidence="5" id="KW-0804">Transcription</keyword>
<feature type="DNA-binding region" description="OmpR/PhoB-type" evidence="7">
    <location>
        <begin position="123"/>
        <end position="219"/>
    </location>
</feature>
<dbReference type="Proteomes" id="UP000182692">
    <property type="component" value="Unassembled WGS sequence"/>
</dbReference>
<evidence type="ECO:0000256" key="4">
    <source>
        <dbReference type="ARBA" id="ARBA00023125"/>
    </source>
</evidence>
<dbReference type="InterPro" id="IPR001789">
    <property type="entry name" value="Sig_transdc_resp-reg_receiver"/>
</dbReference>
<keyword evidence="1 6" id="KW-0597">Phosphoprotein</keyword>
<dbReference type="InterPro" id="IPR036388">
    <property type="entry name" value="WH-like_DNA-bd_sf"/>
</dbReference>
<dbReference type="PROSITE" id="PS50110">
    <property type="entry name" value="RESPONSE_REGULATORY"/>
    <property type="match status" value="1"/>
</dbReference>
<evidence type="ECO:0000256" key="6">
    <source>
        <dbReference type="PROSITE-ProRule" id="PRU00169"/>
    </source>
</evidence>
<evidence type="ECO:0000313" key="10">
    <source>
        <dbReference type="EMBL" id="SFO99568.1"/>
    </source>
</evidence>
<proteinExistence type="predicted"/>
<gene>
    <name evidence="10" type="ORF">SAMN03084138_01023</name>
</gene>
<feature type="domain" description="OmpR/PhoB-type" evidence="9">
    <location>
        <begin position="123"/>
        <end position="219"/>
    </location>
</feature>
<evidence type="ECO:0000259" key="9">
    <source>
        <dbReference type="PROSITE" id="PS51755"/>
    </source>
</evidence>
<keyword evidence="2" id="KW-0902">Two-component regulatory system</keyword>
<dbReference type="Pfam" id="PF00072">
    <property type="entry name" value="Response_reg"/>
    <property type="match status" value="1"/>
</dbReference>
<dbReference type="SMART" id="SM00448">
    <property type="entry name" value="REC"/>
    <property type="match status" value="1"/>
</dbReference>